<evidence type="ECO:0000313" key="2">
    <source>
        <dbReference type="Proteomes" id="UP000005475"/>
    </source>
</evidence>
<organism evidence="1 2">
    <name type="scientific">Bacteroides ovatus (strain ATCC 8483 / DSM 1896 / JCM 5824 / BCRC 10623 / CCUG 4943 / NCTC 11153)</name>
    <dbReference type="NCBI Taxonomy" id="411476"/>
    <lineage>
        <taxon>Bacteria</taxon>
        <taxon>Pseudomonadati</taxon>
        <taxon>Bacteroidota</taxon>
        <taxon>Bacteroidia</taxon>
        <taxon>Bacteroidales</taxon>
        <taxon>Bacteroidaceae</taxon>
        <taxon>Bacteroides</taxon>
    </lineage>
</organism>
<accession>A0AAN3AC20</accession>
<reference evidence="1 2" key="1">
    <citation type="submission" date="2007-03" db="EMBL/GenBank/DDBJ databases">
        <authorList>
            <person name="Fulton L."/>
            <person name="Clifton S."/>
            <person name="Fulton B."/>
            <person name="Xu J."/>
            <person name="Minx P."/>
            <person name="Pepin K.H."/>
            <person name="Johnson M."/>
            <person name="Thiruvilangam P."/>
            <person name="Bhonagiri V."/>
            <person name="Nash W.E."/>
            <person name="Mardis E.R."/>
            <person name="Wilson R.K."/>
        </authorList>
    </citation>
    <scope>NUCLEOTIDE SEQUENCE [LARGE SCALE GENOMIC DNA]</scope>
    <source>
        <strain evidence="2">ATCC 8483 / DSM 1896 / JCM 5824 / BCRC 10623 / CCUG 4943 / NCTC 11153</strain>
    </source>
</reference>
<sequence>MLVCICLFLWTKLPVVEQIFTMQNIVLQRISTAMTEK</sequence>
<proteinExistence type="predicted"/>
<evidence type="ECO:0000313" key="1">
    <source>
        <dbReference type="EMBL" id="EDO13814.1"/>
    </source>
</evidence>
<gene>
    <name evidence="1" type="ORF">BACOVA_00439</name>
</gene>
<comment type="caution">
    <text evidence="1">The sequence shown here is derived from an EMBL/GenBank/DDBJ whole genome shotgun (WGS) entry which is preliminary data.</text>
</comment>
<protein>
    <submittedName>
        <fullName evidence="1">Uncharacterized protein</fullName>
    </submittedName>
</protein>
<dbReference type="AlphaFoldDB" id="A0AAN3AC20"/>
<name>A0AAN3AC20_BACO1</name>
<dbReference type="EMBL" id="AAXF02000033">
    <property type="protein sequence ID" value="EDO13814.1"/>
    <property type="molecule type" value="Genomic_DNA"/>
</dbReference>
<reference evidence="2" key="2">
    <citation type="submission" date="2007-04" db="EMBL/GenBank/DDBJ databases">
        <title>Draft genome sequence of Bacteroides ovatus (ATCC 8483).</title>
        <authorList>
            <person name="Sudarsanam P."/>
            <person name="Ley R."/>
            <person name="Guruge J."/>
            <person name="Turnbaugh P.J."/>
            <person name="Mahowald M."/>
            <person name="Liep D."/>
            <person name="Gordon J."/>
        </authorList>
    </citation>
    <scope>NUCLEOTIDE SEQUENCE [LARGE SCALE GENOMIC DNA]</scope>
    <source>
        <strain evidence="2">ATCC 8483 / DSM 1896 / JCM 5824 / BCRC 10623 / CCUG 4943 / NCTC 11153</strain>
    </source>
</reference>
<dbReference type="Proteomes" id="UP000005475">
    <property type="component" value="Unassembled WGS sequence"/>
</dbReference>